<protein>
    <recommendedName>
        <fullName evidence="4">Transmembrane protein</fullName>
    </recommendedName>
</protein>
<reference evidence="3" key="1">
    <citation type="submission" date="2017-02" db="EMBL/GenBank/DDBJ databases">
        <authorList>
            <person name="Daims H."/>
        </authorList>
    </citation>
    <scope>NUCLEOTIDE SEQUENCE [LARGE SCALE GENOMIC DNA]</scope>
</reference>
<evidence type="ECO:0000256" key="1">
    <source>
        <dbReference type="SAM" id="Phobius"/>
    </source>
</evidence>
<gene>
    <name evidence="2" type="ORF">CRENPOLYSF1_150027</name>
</gene>
<dbReference type="EMBL" id="FUKI01000057">
    <property type="protein sequence ID" value="SJM90557.1"/>
    <property type="molecule type" value="Genomic_DNA"/>
</dbReference>
<keyword evidence="1" id="KW-0472">Membrane</keyword>
<feature type="transmembrane region" description="Helical" evidence="1">
    <location>
        <begin position="144"/>
        <end position="171"/>
    </location>
</feature>
<keyword evidence="3" id="KW-1185">Reference proteome</keyword>
<evidence type="ECO:0000313" key="3">
    <source>
        <dbReference type="Proteomes" id="UP000195667"/>
    </source>
</evidence>
<dbReference type="Proteomes" id="UP000195667">
    <property type="component" value="Unassembled WGS sequence"/>
</dbReference>
<proteinExistence type="predicted"/>
<keyword evidence="1" id="KW-0812">Transmembrane</keyword>
<dbReference type="RefSeq" id="WP_245807880.1">
    <property type="nucleotide sequence ID" value="NZ_FUKI01000057.1"/>
</dbReference>
<accession>A0A1R4H304</accession>
<feature type="transmembrane region" description="Helical" evidence="1">
    <location>
        <begin position="44"/>
        <end position="64"/>
    </location>
</feature>
<organism evidence="2 3">
    <name type="scientific">Crenothrix polyspora</name>
    <dbReference type="NCBI Taxonomy" id="360316"/>
    <lineage>
        <taxon>Bacteria</taxon>
        <taxon>Pseudomonadati</taxon>
        <taxon>Pseudomonadota</taxon>
        <taxon>Gammaproteobacteria</taxon>
        <taxon>Methylococcales</taxon>
        <taxon>Crenotrichaceae</taxon>
        <taxon>Crenothrix</taxon>
    </lineage>
</organism>
<feature type="transmembrane region" description="Helical" evidence="1">
    <location>
        <begin position="84"/>
        <end position="104"/>
    </location>
</feature>
<feature type="transmembrane region" description="Helical" evidence="1">
    <location>
        <begin position="192"/>
        <end position="211"/>
    </location>
</feature>
<evidence type="ECO:0008006" key="4">
    <source>
        <dbReference type="Google" id="ProtNLM"/>
    </source>
</evidence>
<sequence>MIRKEKFGEWLQESLLFVKLDPWIWCGYTVAVGLILLIGTLSLALGIVCAVASLFVGVGVCKYIDMRHNKETNQPLSWAIKKSLPLALLAGIAIMACWFAFMTFSNLLSGEYGKILDFFLQLDFSDLHIKRRTVREISSQFYDYASVALMFTLLMLCTLANWFSYPLMLFQDYGLSRAKDLGISTLATRKKAFYNMLGFIFFEALMCGGLTPLLTPVLYMLTSTLMYVSYKHLFEIKA</sequence>
<keyword evidence="1" id="KW-1133">Transmembrane helix</keyword>
<name>A0A1R4H304_9GAMM</name>
<evidence type="ECO:0000313" key="2">
    <source>
        <dbReference type="EMBL" id="SJM90557.1"/>
    </source>
</evidence>
<dbReference type="AlphaFoldDB" id="A0A1R4H304"/>